<name>A0A1C7PDZ0_9BACT</name>
<evidence type="ECO:0000313" key="3">
    <source>
        <dbReference type="Proteomes" id="UP000176204"/>
    </source>
</evidence>
<dbReference type="Proteomes" id="UP000176204">
    <property type="component" value="Chromosome I"/>
</dbReference>
<sequence length="178" mass="19365">MLARTIFQWTVFACLAFLFTACQQQQQYSAPSQTPAYHFKAGRTAILLRNGKAIAPRNAPLSVKRAIAAANSLVGKPYRMGGGHKKHHDSGYDCSGSTSFVLREAGLLDKVRPSGGFLNYGSPGPGDWVSVYMKNGHVFLYIAGLRFDTTGSGSGVGPRWYATGRTGRGFYVRHPRGF</sequence>
<dbReference type="AlphaFoldDB" id="A0A1C7PDZ0"/>
<organism evidence="2 3">
    <name type="scientific">Akkermansia glycaniphila</name>
    <dbReference type="NCBI Taxonomy" id="1679444"/>
    <lineage>
        <taxon>Bacteria</taxon>
        <taxon>Pseudomonadati</taxon>
        <taxon>Verrucomicrobiota</taxon>
        <taxon>Verrucomicrobiia</taxon>
        <taxon>Verrucomicrobiales</taxon>
        <taxon>Akkermansiaceae</taxon>
        <taxon>Akkermansia</taxon>
    </lineage>
</organism>
<feature type="signal peptide" evidence="1">
    <location>
        <begin position="1"/>
        <end position="24"/>
    </location>
</feature>
<reference evidence="3" key="1">
    <citation type="submission" date="2016-09" db="EMBL/GenBank/DDBJ databases">
        <authorList>
            <person name="Koehorst J."/>
        </authorList>
    </citation>
    <scope>NUCLEOTIDE SEQUENCE [LARGE SCALE GENOMIC DNA]</scope>
</reference>
<feature type="chain" id="PRO_5014266567" evidence="1">
    <location>
        <begin position="25"/>
        <end position="178"/>
    </location>
</feature>
<evidence type="ECO:0000256" key="1">
    <source>
        <dbReference type="SAM" id="SignalP"/>
    </source>
</evidence>
<dbReference type="KEGG" id="agl:PYTT_0819"/>
<evidence type="ECO:0000313" key="2">
    <source>
        <dbReference type="EMBL" id="SEH79707.1"/>
    </source>
</evidence>
<dbReference type="InterPro" id="IPR038765">
    <property type="entry name" value="Papain-like_cys_pep_sf"/>
</dbReference>
<dbReference type="Gene3D" id="3.90.1720.10">
    <property type="entry name" value="endopeptidase domain like (from Nostoc punctiforme)"/>
    <property type="match status" value="1"/>
</dbReference>
<protein>
    <submittedName>
        <fullName evidence="2">Endopeptidase nlpc/p60 domain</fullName>
    </submittedName>
</protein>
<keyword evidence="3" id="KW-1185">Reference proteome</keyword>
<dbReference type="SUPFAM" id="SSF54001">
    <property type="entry name" value="Cysteine proteinases"/>
    <property type="match status" value="1"/>
</dbReference>
<gene>
    <name evidence="2" type="ORF">PYTT_0819</name>
</gene>
<dbReference type="STRING" id="1679444.PYTT_0819"/>
<dbReference type="RefSeq" id="WP_067773594.1">
    <property type="nucleotide sequence ID" value="NZ_JACVVN010000001.1"/>
</dbReference>
<dbReference type="OrthoDB" id="5243658at2"/>
<dbReference type="EMBL" id="LT629973">
    <property type="protein sequence ID" value="SEH79707.1"/>
    <property type="molecule type" value="Genomic_DNA"/>
</dbReference>
<keyword evidence="1" id="KW-0732">Signal</keyword>
<proteinExistence type="predicted"/>
<dbReference type="PROSITE" id="PS51257">
    <property type="entry name" value="PROKAR_LIPOPROTEIN"/>
    <property type="match status" value="1"/>
</dbReference>
<accession>A0A1C7PDZ0</accession>